<dbReference type="EMBL" id="CP097636">
    <property type="protein sequence ID" value="URI09003.1"/>
    <property type="molecule type" value="Genomic_DNA"/>
</dbReference>
<evidence type="ECO:0000313" key="1">
    <source>
        <dbReference type="EMBL" id="URI09003.1"/>
    </source>
</evidence>
<dbReference type="PANTHER" id="PTHR35340">
    <property type="entry name" value="PQQ ENZYME REPEAT PROTEIN-RELATED"/>
    <property type="match status" value="1"/>
</dbReference>
<evidence type="ECO:0000313" key="2">
    <source>
        <dbReference type="Proteomes" id="UP001056201"/>
    </source>
</evidence>
<reference evidence="1" key="1">
    <citation type="submission" date="2022-05" db="EMBL/GenBank/DDBJ databases">
        <title>An RpoN-dependent PEP-CTERM gene is involved in floc formation of an Aquincola tertiaricarbonis strain.</title>
        <authorList>
            <person name="Qiu D."/>
            <person name="Xia M."/>
        </authorList>
    </citation>
    <scope>NUCLEOTIDE SEQUENCE</scope>
    <source>
        <strain evidence="1">RN12</strain>
    </source>
</reference>
<protein>
    <submittedName>
        <fullName evidence="1">Aryl-sulfate sulfotransferase</fullName>
    </submittedName>
</protein>
<accession>A0ABY4SB87</accession>
<name>A0ABY4SB87_AQUTE</name>
<organism evidence="1 2">
    <name type="scientific">Aquincola tertiaricarbonis</name>
    <dbReference type="NCBI Taxonomy" id="391953"/>
    <lineage>
        <taxon>Bacteria</taxon>
        <taxon>Pseudomonadati</taxon>
        <taxon>Pseudomonadota</taxon>
        <taxon>Betaproteobacteria</taxon>
        <taxon>Burkholderiales</taxon>
        <taxon>Sphaerotilaceae</taxon>
        <taxon>Aquincola</taxon>
    </lineage>
</organism>
<dbReference type="RefSeq" id="WP_250197220.1">
    <property type="nucleotide sequence ID" value="NZ_CP097636.1"/>
</dbReference>
<dbReference type="Proteomes" id="UP001056201">
    <property type="component" value="Chromosome 2"/>
</dbReference>
<dbReference type="SUPFAM" id="SSF50998">
    <property type="entry name" value="Quinoprotein alcohol dehydrogenase-like"/>
    <property type="match status" value="1"/>
</dbReference>
<sequence>MARSTVDQVTQRRRGTGLIALDEALSWGGYTLIAPQTAGGRVYLIDIRGQVVHQWQLPVRPGRHAVILANGNLGYNGNHAASPELYAAWSMWHGGDFREVTPDGRTVWQFEDVTHHHDAQWLPNGHLLYAACERLPDAFARRVPGGTAHGPDVPMYGDVIREVDRQGRPVWQWRAQDHLAPEQFPIHPGFGRYHWPLVNGLGVRDDGTVLMSLRTTAGIIGVSRADGRVVLHIPPSVVSHQHAPVPLPNGRILAFDNGNFRAGQHVSFSRVVELDPVSGEVVWSYSDPMASSFYTPYMGSAQRLPNGNTHITESATGRLFEVTPQGEVVWEYILPWFAPYPDEAARRTGGGELNTVFQTFRYGADALPWLPAGTASHR</sequence>
<dbReference type="Gene3D" id="2.130.10.10">
    <property type="entry name" value="YVTN repeat-like/Quinoprotein amine dehydrogenase"/>
    <property type="match status" value="1"/>
</dbReference>
<dbReference type="InterPro" id="IPR053143">
    <property type="entry name" value="Arylsulfate_ST"/>
</dbReference>
<gene>
    <name evidence="1" type="ORF">MW290_25900</name>
</gene>
<dbReference type="InterPro" id="IPR039535">
    <property type="entry name" value="ASST-like"/>
</dbReference>
<proteinExistence type="predicted"/>
<dbReference type="InterPro" id="IPR015943">
    <property type="entry name" value="WD40/YVTN_repeat-like_dom_sf"/>
</dbReference>
<dbReference type="InterPro" id="IPR011047">
    <property type="entry name" value="Quinoprotein_ADH-like_sf"/>
</dbReference>
<dbReference type="PANTHER" id="PTHR35340:SF5">
    <property type="entry name" value="ASST-DOMAIN-CONTAINING PROTEIN"/>
    <property type="match status" value="1"/>
</dbReference>
<dbReference type="Pfam" id="PF14269">
    <property type="entry name" value="Arylsulfotran_2"/>
    <property type="match status" value="1"/>
</dbReference>
<keyword evidence="2" id="KW-1185">Reference proteome</keyword>